<reference evidence="5" key="1">
    <citation type="submission" date="2019-08" db="EMBL/GenBank/DDBJ databases">
        <authorList>
            <person name="Kucharzyk K."/>
            <person name="Murdoch R.W."/>
            <person name="Higgins S."/>
            <person name="Loffler F."/>
        </authorList>
    </citation>
    <scope>NUCLEOTIDE SEQUENCE</scope>
</reference>
<evidence type="ECO:0000256" key="3">
    <source>
        <dbReference type="ARBA" id="ARBA00023235"/>
    </source>
</evidence>
<comment type="cofactor">
    <cofactor evidence="1">
        <name>pyridoxal 5'-phosphate</name>
        <dbReference type="ChEBI" id="CHEBI:597326"/>
    </cofactor>
</comment>
<dbReference type="EC" id="5.1.1.1" evidence="5"/>
<dbReference type="AlphaFoldDB" id="A0A645IJN2"/>
<dbReference type="SUPFAM" id="SSF50621">
    <property type="entry name" value="Alanine racemase C-terminal domain-like"/>
    <property type="match status" value="1"/>
</dbReference>
<dbReference type="SUPFAM" id="SSF51419">
    <property type="entry name" value="PLP-binding barrel"/>
    <property type="match status" value="1"/>
</dbReference>
<evidence type="ECO:0000259" key="4">
    <source>
        <dbReference type="SMART" id="SM01005"/>
    </source>
</evidence>
<keyword evidence="3 5" id="KW-0413">Isomerase</keyword>
<dbReference type="InterPro" id="IPR001608">
    <property type="entry name" value="Ala_racemase_N"/>
</dbReference>
<dbReference type="Gene3D" id="2.40.37.10">
    <property type="entry name" value="Lyase, Ornithine Decarboxylase, Chain A, domain 1"/>
    <property type="match status" value="1"/>
</dbReference>
<organism evidence="5">
    <name type="scientific">bioreactor metagenome</name>
    <dbReference type="NCBI Taxonomy" id="1076179"/>
    <lineage>
        <taxon>unclassified sequences</taxon>
        <taxon>metagenomes</taxon>
        <taxon>ecological metagenomes</taxon>
    </lineage>
</organism>
<dbReference type="Pfam" id="PF01168">
    <property type="entry name" value="Ala_racemase_N"/>
    <property type="match status" value="1"/>
</dbReference>
<evidence type="ECO:0000313" key="5">
    <source>
        <dbReference type="EMBL" id="MPN51340.1"/>
    </source>
</evidence>
<accession>A0A645IJN2</accession>
<dbReference type="GO" id="GO:0008784">
    <property type="term" value="F:alanine racemase activity"/>
    <property type="evidence" value="ECO:0007669"/>
    <property type="project" value="UniProtKB-EC"/>
</dbReference>
<dbReference type="GO" id="GO:0006522">
    <property type="term" value="P:alanine metabolic process"/>
    <property type="evidence" value="ECO:0007669"/>
    <property type="project" value="InterPro"/>
</dbReference>
<dbReference type="InterPro" id="IPR029066">
    <property type="entry name" value="PLP-binding_barrel"/>
</dbReference>
<comment type="caution">
    <text evidence="5">The sequence shown here is derived from an EMBL/GenBank/DDBJ whole genome shotgun (WGS) entry which is preliminary data.</text>
</comment>
<dbReference type="InterPro" id="IPR011079">
    <property type="entry name" value="Ala_racemase_C"/>
</dbReference>
<dbReference type="GO" id="GO:0005829">
    <property type="term" value="C:cytosol"/>
    <property type="evidence" value="ECO:0007669"/>
    <property type="project" value="TreeGrafter"/>
</dbReference>
<dbReference type="GO" id="GO:0030170">
    <property type="term" value="F:pyridoxal phosphate binding"/>
    <property type="evidence" value="ECO:0007669"/>
    <property type="project" value="TreeGrafter"/>
</dbReference>
<dbReference type="Gene3D" id="3.20.20.10">
    <property type="entry name" value="Alanine racemase"/>
    <property type="match status" value="1"/>
</dbReference>
<sequence>MLHAGASGGALFYPEYHFDMVRMGIALYGYPPQNSPVEFQPCLELTAEVTFVKEIKAGDSVGYGCTFTANRPMRVATLGIGYGDGYPRALSNRGRVLIHGVSCPVIGRVCMDQCMADVSALEDIVPGDEAVMIGRRGTETVGADELAELCGTIPYEILLLPGRRVPRYYPQDEEN</sequence>
<protein>
    <submittedName>
        <fullName evidence="5">Alanine racemase 1</fullName>
        <ecNumber evidence="5">5.1.1.1</ecNumber>
    </submittedName>
</protein>
<keyword evidence="2" id="KW-0663">Pyridoxal phosphate</keyword>
<dbReference type="PRINTS" id="PR00992">
    <property type="entry name" value="ALARACEMASE"/>
</dbReference>
<evidence type="ECO:0000256" key="1">
    <source>
        <dbReference type="ARBA" id="ARBA00001933"/>
    </source>
</evidence>
<dbReference type="InterPro" id="IPR009006">
    <property type="entry name" value="Ala_racemase/Decarboxylase_C"/>
</dbReference>
<dbReference type="Pfam" id="PF00842">
    <property type="entry name" value="Ala_racemase_C"/>
    <property type="match status" value="1"/>
</dbReference>
<dbReference type="NCBIfam" id="TIGR00492">
    <property type="entry name" value="alr"/>
    <property type="match status" value="1"/>
</dbReference>
<dbReference type="PANTHER" id="PTHR30511:SF0">
    <property type="entry name" value="ALANINE RACEMASE, CATABOLIC-RELATED"/>
    <property type="match status" value="1"/>
</dbReference>
<feature type="domain" description="Alanine racemase C-terminal" evidence="4">
    <location>
        <begin position="42"/>
        <end position="170"/>
    </location>
</feature>
<dbReference type="CDD" id="cd00430">
    <property type="entry name" value="PLPDE_III_AR"/>
    <property type="match status" value="1"/>
</dbReference>
<dbReference type="InterPro" id="IPR000821">
    <property type="entry name" value="Ala_racemase"/>
</dbReference>
<proteinExistence type="predicted"/>
<evidence type="ECO:0000256" key="2">
    <source>
        <dbReference type="ARBA" id="ARBA00022898"/>
    </source>
</evidence>
<name>A0A645IJN2_9ZZZZ</name>
<dbReference type="SMART" id="SM01005">
    <property type="entry name" value="Ala_racemase_C"/>
    <property type="match status" value="1"/>
</dbReference>
<gene>
    <name evidence="5" type="primary">alr1_40</name>
    <name evidence="5" type="ORF">SDC9_198983</name>
</gene>
<dbReference type="EMBL" id="VSSQ01116346">
    <property type="protein sequence ID" value="MPN51340.1"/>
    <property type="molecule type" value="Genomic_DNA"/>
</dbReference>
<dbReference type="PANTHER" id="PTHR30511">
    <property type="entry name" value="ALANINE RACEMASE"/>
    <property type="match status" value="1"/>
</dbReference>